<organism evidence="8 9">
    <name type="scientific">[Myrmecia] bisecta</name>
    <dbReference type="NCBI Taxonomy" id="41462"/>
    <lineage>
        <taxon>Eukaryota</taxon>
        <taxon>Viridiplantae</taxon>
        <taxon>Chlorophyta</taxon>
        <taxon>core chlorophytes</taxon>
        <taxon>Trebouxiophyceae</taxon>
        <taxon>Trebouxiales</taxon>
        <taxon>Trebouxiaceae</taxon>
        <taxon>Myrmecia</taxon>
    </lineage>
</organism>
<evidence type="ECO:0000256" key="4">
    <source>
        <dbReference type="ARBA" id="ARBA00022679"/>
    </source>
</evidence>
<dbReference type="Pfam" id="PF24480">
    <property type="entry name" value="TPGS1_C"/>
    <property type="match status" value="1"/>
</dbReference>
<evidence type="ECO:0008006" key="10">
    <source>
        <dbReference type="Google" id="ProtNLM"/>
    </source>
</evidence>
<evidence type="ECO:0000256" key="2">
    <source>
        <dbReference type="ARBA" id="ARBA00007441"/>
    </source>
</evidence>
<comment type="caution">
    <text evidence="8">The sequence shown here is derived from an EMBL/GenBank/DDBJ whole genome shotgun (WGS) entry which is preliminary data.</text>
</comment>
<dbReference type="InterPro" id="IPR015424">
    <property type="entry name" value="PyrdxlP-dep_Trfase"/>
</dbReference>
<evidence type="ECO:0000259" key="7">
    <source>
        <dbReference type="Pfam" id="PF24480"/>
    </source>
</evidence>
<comment type="cofactor">
    <cofactor evidence="1">
        <name>pyridoxal 5'-phosphate</name>
        <dbReference type="ChEBI" id="CHEBI:597326"/>
    </cofactor>
</comment>
<accession>A0AAW1Q1E7</accession>
<dbReference type="GO" id="GO:0030170">
    <property type="term" value="F:pyridoxal phosphate binding"/>
    <property type="evidence" value="ECO:0007669"/>
    <property type="project" value="InterPro"/>
</dbReference>
<feature type="domain" description="Aminotransferase class I/classII large" evidence="6">
    <location>
        <begin position="256"/>
        <end position="620"/>
    </location>
</feature>
<keyword evidence="4" id="KW-0808">Transferase</keyword>
<evidence type="ECO:0000256" key="1">
    <source>
        <dbReference type="ARBA" id="ARBA00001933"/>
    </source>
</evidence>
<evidence type="ECO:0000256" key="3">
    <source>
        <dbReference type="ARBA" id="ARBA00022576"/>
    </source>
</evidence>
<dbReference type="EMBL" id="JALJOR010000007">
    <property type="protein sequence ID" value="KAK9814283.1"/>
    <property type="molecule type" value="Genomic_DNA"/>
</dbReference>
<gene>
    <name evidence="8" type="ORF">WJX72_003389</name>
</gene>
<dbReference type="InterPro" id="IPR004838">
    <property type="entry name" value="NHTrfase_class1_PyrdxlP-BS"/>
</dbReference>
<dbReference type="Gene3D" id="3.40.640.10">
    <property type="entry name" value="Type I PLP-dependent aspartate aminotransferase-like (Major domain)"/>
    <property type="match status" value="1"/>
</dbReference>
<evidence type="ECO:0000259" key="6">
    <source>
        <dbReference type="Pfam" id="PF00155"/>
    </source>
</evidence>
<reference evidence="8 9" key="1">
    <citation type="journal article" date="2024" name="Nat. Commun.">
        <title>Phylogenomics reveals the evolutionary origins of lichenization in chlorophyte algae.</title>
        <authorList>
            <person name="Puginier C."/>
            <person name="Libourel C."/>
            <person name="Otte J."/>
            <person name="Skaloud P."/>
            <person name="Haon M."/>
            <person name="Grisel S."/>
            <person name="Petersen M."/>
            <person name="Berrin J.G."/>
            <person name="Delaux P.M."/>
            <person name="Dal Grande F."/>
            <person name="Keller J."/>
        </authorList>
    </citation>
    <scope>NUCLEOTIDE SEQUENCE [LARGE SCALE GENOMIC DNA]</scope>
    <source>
        <strain evidence="8 9">SAG 2043</strain>
    </source>
</reference>
<proteinExistence type="inferred from homology"/>
<keyword evidence="5" id="KW-0663">Pyridoxal phosphate</keyword>
<keyword evidence="9" id="KW-1185">Reference proteome</keyword>
<dbReference type="InterPro" id="IPR004839">
    <property type="entry name" value="Aminotransferase_I/II_large"/>
</dbReference>
<protein>
    <recommendedName>
        <fullName evidence="10">Aspartate aminotransferase</fullName>
    </recommendedName>
</protein>
<feature type="domain" description="Tubulin polyglutamylase complex subunit 1-like C-terminal" evidence="7">
    <location>
        <begin position="62"/>
        <end position="171"/>
    </location>
</feature>
<dbReference type="PROSITE" id="PS00105">
    <property type="entry name" value="AA_TRANSFER_CLASS_1"/>
    <property type="match status" value="1"/>
</dbReference>
<dbReference type="CDD" id="cd00609">
    <property type="entry name" value="AAT_like"/>
    <property type="match status" value="1"/>
</dbReference>
<dbReference type="InterPro" id="IPR050596">
    <property type="entry name" value="AspAT/PAT-like"/>
</dbReference>
<dbReference type="PANTHER" id="PTHR46383:SF1">
    <property type="entry name" value="ASPARTATE AMINOTRANSFERASE"/>
    <property type="match status" value="1"/>
</dbReference>
<dbReference type="Gene3D" id="3.90.1150.10">
    <property type="entry name" value="Aspartate Aminotransferase, domain 1"/>
    <property type="match status" value="1"/>
</dbReference>
<keyword evidence="3" id="KW-0032">Aminotransferase</keyword>
<dbReference type="GO" id="GO:0009095">
    <property type="term" value="P:aromatic amino acid family biosynthetic process, prephenate pathway"/>
    <property type="evidence" value="ECO:0007669"/>
    <property type="project" value="UniProtKB-ARBA"/>
</dbReference>
<dbReference type="Proteomes" id="UP001489004">
    <property type="component" value="Unassembled WGS sequence"/>
</dbReference>
<sequence>MSRHGTAEDSTPEPEICQLDATGLTQHLQDALALVLETRPEDPIFVLATYFSDLVEGTPATSQAFRSLQKANVRSASFQDDLNQAYALLATAKGWDTPSSSQYAKLLRLLCSGFDQDKAADLRKIADASTSVCIDHATFCRGVTACLLFADVLRQTDELFSAYDKAGSEPCGMAWLATVQLTPLQPARLCETGHHRRHFCFGSGRPAKKTPGYTMCSSGSHFSVDTTLNPLVAALRPSKTMALTDLARSMRESGVDVIGLAAGEPDFDTPPEIVEAGIEALRGGFTRYTPNTGTASLRQAICKKLREENQLDYRPNEIVVSNGAKQAVWQGVLATVQPGDEVVIPAPFWVSYPEMARLANAQPVVIDTTPEEGFLLTPAKLQVALTPKSRLLILCTPSNPTGAVYSEAQLRALADVVRSHPRLLVLSDEIYEHIIYPPATHHSFASLPGMFERTLTVNGFSKAFAMTGWRLGYLAAPQHYAAAAAAIQSQSTSGASSIAQQAGLAALGLGLKGGEPVKRMVHAFQERREYVVKRLREIKGIKLAEPQGAFYVLPEMTAFFGDGVTVDGFGPIPDADMLCRYLVEKAHVALVPGDAFGAPDCMRISYAASLQTLEEALNRVVKALQHCRKH</sequence>
<dbReference type="SUPFAM" id="SSF53383">
    <property type="entry name" value="PLP-dependent transferases"/>
    <property type="match status" value="1"/>
</dbReference>
<dbReference type="InterPro" id="IPR015422">
    <property type="entry name" value="PyrdxlP-dep_Trfase_small"/>
</dbReference>
<name>A0AAW1Q1E7_9CHLO</name>
<dbReference type="Pfam" id="PF00155">
    <property type="entry name" value="Aminotran_1_2"/>
    <property type="match status" value="1"/>
</dbReference>
<dbReference type="AlphaFoldDB" id="A0AAW1Q1E7"/>
<dbReference type="FunFam" id="3.40.640.10:FF:000033">
    <property type="entry name" value="Aspartate aminotransferase"/>
    <property type="match status" value="1"/>
</dbReference>
<dbReference type="GO" id="GO:0033853">
    <property type="term" value="F:aspartate-prephenate aminotransferase activity"/>
    <property type="evidence" value="ECO:0007669"/>
    <property type="project" value="UniProtKB-ARBA"/>
</dbReference>
<dbReference type="InterPro" id="IPR057632">
    <property type="entry name" value="TPGS1_C"/>
</dbReference>
<dbReference type="InterPro" id="IPR015421">
    <property type="entry name" value="PyrdxlP-dep_Trfase_major"/>
</dbReference>
<dbReference type="GO" id="GO:0004069">
    <property type="term" value="F:L-aspartate:2-oxoglutarate aminotransferase activity"/>
    <property type="evidence" value="ECO:0007669"/>
    <property type="project" value="UniProtKB-ARBA"/>
</dbReference>
<evidence type="ECO:0000313" key="8">
    <source>
        <dbReference type="EMBL" id="KAK9814283.1"/>
    </source>
</evidence>
<dbReference type="PANTHER" id="PTHR46383">
    <property type="entry name" value="ASPARTATE AMINOTRANSFERASE"/>
    <property type="match status" value="1"/>
</dbReference>
<evidence type="ECO:0000256" key="5">
    <source>
        <dbReference type="ARBA" id="ARBA00022898"/>
    </source>
</evidence>
<dbReference type="GO" id="GO:0033854">
    <property type="term" value="F:glutamate-prephenate aminotransferase activity"/>
    <property type="evidence" value="ECO:0007669"/>
    <property type="project" value="UniProtKB-ARBA"/>
</dbReference>
<evidence type="ECO:0000313" key="9">
    <source>
        <dbReference type="Proteomes" id="UP001489004"/>
    </source>
</evidence>
<comment type="similarity">
    <text evidence="2">Belongs to the class-I pyridoxal-phosphate-dependent aminotransferase family.</text>
</comment>